<dbReference type="RefSeq" id="WP_187095549.1">
    <property type="nucleotide sequence ID" value="NZ_CP059894.1"/>
</dbReference>
<proteinExistence type="predicted"/>
<dbReference type="Proteomes" id="UP000515498">
    <property type="component" value="Chromosome"/>
</dbReference>
<evidence type="ECO:0000313" key="1">
    <source>
        <dbReference type="EMBL" id="QNJ90574.1"/>
    </source>
</evidence>
<dbReference type="EMBL" id="CP059894">
    <property type="protein sequence ID" value="QNJ90574.1"/>
    <property type="molecule type" value="Genomic_DNA"/>
</dbReference>
<gene>
    <name evidence="1" type="ORF">HZU40_20170</name>
</gene>
<reference evidence="1 2" key="1">
    <citation type="submission" date="2020-07" db="EMBL/GenBank/DDBJ databases">
        <title>Draft genome sequence of four isobutane-metabolizing strains capable of cometabolically degrading diverse ether contaminants.</title>
        <authorList>
            <person name="Chen W."/>
            <person name="Faulkner N."/>
            <person name="Smith C."/>
            <person name="Hyman M."/>
        </authorList>
    </citation>
    <scope>NUCLEOTIDE SEQUENCE [LARGE SCALE GENOMIC DNA]</scope>
    <source>
        <strain evidence="1 2">2A</strain>
    </source>
</reference>
<protein>
    <submittedName>
        <fullName evidence="1">Uncharacterized protein</fullName>
    </submittedName>
</protein>
<dbReference type="KEGG" id="mflu:HZU40_20170"/>
<sequence length="61" mass="6486">MSSGLLVSVIFGASTDVVLHETGRAILDALPQDQWSVNVLEDLLGNAATRFAEPGEALRYA</sequence>
<name>A0A7G8P8A8_9MYCO</name>
<accession>A0A7G8P8A8</accession>
<dbReference type="AlphaFoldDB" id="A0A7G8P8A8"/>
<organism evidence="1 2">
    <name type="scientific">Mycolicibacterium fluoranthenivorans</name>
    <dbReference type="NCBI Taxonomy" id="258505"/>
    <lineage>
        <taxon>Bacteria</taxon>
        <taxon>Bacillati</taxon>
        <taxon>Actinomycetota</taxon>
        <taxon>Actinomycetes</taxon>
        <taxon>Mycobacteriales</taxon>
        <taxon>Mycobacteriaceae</taxon>
        <taxon>Mycolicibacterium</taxon>
    </lineage>
</organism>
<evidence type="ECO:0000313" key="2">
    <source>
        <dbReference type="Proteomes" id="UP000515498"/>
    </source>
</evidence>